<dbReference type="OrthoDB" id="206950at2759"/>
<dbReference type="AlphaFoldDB" id="A0A485KBY6"/>
<dbReference type="EMBL" id="VJMH01000590">
    <property type="protein sequence ID" value="KAF0715423.1"/>
    <property type="molecule type" value="Genomic_DNA"/>
</dbReference>
<evidence type="ECO:0000256" key="2">
    <source>
        <dbReference type="SAM" id="MobiDB-lite"/>
    </source>
</evidence>
<protein>
    <submittedName>
        <fullName evidence="4">Aste57867_3373 protein</fullName>
    </submittedName>
</protein>
<dbReference type="GO" id="GO:0030991">
    <property type="term" value="C:intraciliary transport particle A"/>
    <property type="evidence" value="ECO:0007669"/>
    <property type="project" value="InterPro"/>
</dbReference>
<evidence type="ECO:0000313" key="4">
    <source>
        <dbReference type="EMBL" id="VFT80539.1"/>
    </source>
</evidence>
<dbReference type="EMBL" id="CAADRA010000590">
    <property type="protein sequence ID" value="VFT80539.1"/>
    <property type="molecule type" value="Genomic_DNA"/>
</dbReference>
<keyword evidence="5" id="KW-1185">Reference proteome</keyword>
<proteinExistence type="predicted"/>
<organism evidence="4 5">
    <name type="scientific">Aphanomyces stellatus</name>
    <dbReference type="NCBI Taxonomy" id="120398"/>
    <lineage>
        <taxon>Eukaryota</taxon>
        <taxon>Sar</taxon>
        <taxon>Stramenopiles</taxon>
        <taxon>Oomycota</taxon>
        <taxon>Saprolegniomycetes</taxon>
        <taxon>Saprolegniales</taxon>
        <taxon>Verrucalvaceae</taxon>
        <taxon>Aphanomyces</taxon>
    </lineage>
</organism>
<dbReference type="PANTHER" id="PTHR33724:SF1">
    <property type="entry name" value="INTRAFLAGELLAR TRANSPORT PROTEIN 43 HOMOLOG"/>
    <property type="match status" value="1"/>
</dbReference>
<dbReference type="PANTHER" id="PTHR33724">
    <property type="entry name" value="INTRAFLAGELLAR TRANSPORT PROTEIN 43 HOMOLOG"/>
    <property type="match status" value="1"/>
</dbReference>
<sequence length="231" mass="25602">MSDADEKASSRVKSGAKGGKDEKDDMELHMQDIGADEKGVPPKRTSGWGDGPGAAGDASKATDTKGEEATEAAETKRGRRRKEEKAEPTKPKNKHFDDDGEATGWPLRESQTYEPMDVELMEIPDLEEEEREPDITMQIADAPRNTTRVVQSLKELERDVKYSLPPTTGVDLQILTSFLAPQKAVLEDDDSWDFDSLLRDVFQDIQKDIDEKDNQEEAEQSNNAAAPVKAP</sequence>
<gene>
    <name evidence="4" type="primary">Aste57867_3373</name>
    <name evidence="3" type="ORF">As57867_003363</name>
    <name evidence="4" type="ORF">ASTE57867_3373</name>
</gene>
<dbReference type="GO" id="GO:0005929">
    <property type="term" value="C:cilium"/>
    <property type="evidence" value="ECO:0007669"/>
    <property type="project" value="TreeGrafter"/>
</dbReference>
<feature type="compositionally biased region" description="Low complexity" evidence="2">
    <location>
        <begin position="220"/>
        <end position="231"/>
    </location>
</feature>
<dbReference type="Proteomes" id="UP000332933">
    <property type="component" value="Unassembled WGS sequence"/>
</dbReference>
<keyword evidence="1" id="KW-0970">Cilium biogenesis/degradation</keyword>
<dbReference type="GO" id="GO:0035721">
    <property type="term" value="P:intraciliary retrograde transport"/>
    <property type="evidence" value="ECO:0007669"/>
    <property type="project" value="TreeGrafter"/>
</dbReference>
<reference evidence="3" key="2">
    <citation type="submission" date="2019-06" db="EMBL/GenBank/DDBJ databases">
        <title>Genomics analysis of Aphanomyces spp. identifies a new class of oomycete effector associated with host adaptation.</title>
        <authorList>
            <person name="Gaulin E."/>
        </authorList>
    </citation>
    <scope>NUCLEOTIDE SEQUENCE</scope>
    <source>
        <strain evidence="3">CBS 578.67</strain>
    </source>
</reference>
<name>A0A485KBY6_9STRA</name>
<feature type="compositionally biased region" description="Basic and acidic residues" evidence="2">
    <location>
        <begin position="60"/>
        <end position="97"/>
    </location>
</feature>
<dbReference type="Pfam" id="PF15305">
    <property type="entry name" value="IFT43"/>
    <property type="match status" value="1"/>
</dbReference>
<dbReference type="InterPro" id="IPR029302">
    <property type="entry name" value="IFT43"/>
</dbReference>
<evidence type="ECO:0000256" key="1">
    <source>
        <dbReference type="ARBA" id="ARBA00022794"/>
    </source>
</evidence>
<evidence type="ECO:0000313" key="3">
    <source>
        <dbReference type="EMBL" id="KAF0715423.1"/>
    </source>
</evidence>
<feature type="compositionally biased region" description="Basic and acidic residues" evidence="2">
    <location>
        <begin position="18"/>
        <end position="40"/>
    </location>
</feature>
<feature type="region of interest" description="Disordered" evidence="2">
    <location>
        <begin position="210"/>
        <end position="231"/>
    </location>
</feature>
<accession>A0A485KBY6</accession>
<evidence type="ECO:0000313" key="5">
    <source>
        <dbReference type="Proteomes" id="UP000332933"/>
    </source>
</evidence>
<feature type="region of interest" description="Disordered" evidence="2">
    <location>
        <begin position="1"/>
        <end position="117"/>
    </location>
</feature>
<reference evidence="4 5" key="1">
    <citation type="submission" date="2019-03" db="EMBL/GenBank/DDBJ databases">
        <authorList>
            <person name="Gaulin E."/>
            <person name="Dumas B."/>
        </authorList>
    </citation>
    <scope>NUCLEOTIDE SEQUENCE [LARGE SCALE GENOMIC DNA]</scope>
    <source>
        <strain evidence="4">CBS 568.67</strain>
    </source>
</reference>